<sequence>MSRFSLIYESFRLAANPTFEHVLIQEIRYQDKPLDLSWLIEAVYIETLDLSGPKLILKLNDREAIFRDDLGIKPFETLMVTLADPYRRDELDTIEHFVILTMPMDAESVLTLNCLSEVIFQLKMPATQARFFVGEAPESVVKSLVNHTAINTSAFPAIEDYHLLPGMRPSRLLKQIARENAAVIYYQRQQFMFKPISTLLEKTAHLSYHYNDTRQQNQMVSFKKANADPLIQSFTQRQFIGWHLTQGSLNANNTNATASSSAPRELVGFKSPITLANLNTLLTPTLEFTCLGNGALQAGIILQLVFNRNHTELPIDESLPDKVIIQSVAHRYSAQKYQCRVKTCLPLNNEQYH</sequence>
<keyword evidence="2" id="KW-1185">Reference proteome</keyword>
<name>A0ABT5UFB2_9GAMM</name>
<evidence type="ECO:0000313" key="2">
    <source>
        <dbReference type="Proteomes" id="UP001528823"/>
    </source>
</evidence>
<organism evidence="1 2">
    <name type="scientific">Spartinivicinus poritis</name>
    <dbReference type="NCBI Taxonomy" id="2994640"/>
    <lineage>
        <taxon>Bacteria</taxon>
        <taxon>Pseudomonadati</taxon>
        <taxon>Pseudomonadota</taxon>
        <taxon>Gammaproteobacteria</taxon>
        <taxon>Oceanospirillales</taxon>
        <taxon>Zooshikellaceae</taxon>
        <taxon>Spartinivicinus</taxon>
    </lineage>
</organism>
<dbReference type="EMBL" id="JAPMOU010000051">
    <property type="protein sequence ID" value="MDE1465078.1"/>
    <property type="molecule type" value="Genomic_DNA"/>
</dbReference>
<dbReference type="Proteomes" id="UP001528823">
    <property type="component" value="Unassembled WGS sequence"/>
</dbReference>
<proteinExistence type="predicted"/>
<reference evidence="1 2" key="1">
    <citation type="submission" date="2022-11" db="EMBL/GenBank/DDBJ databases">
        <title>Spartinivicinus poritis sp. nov., isolated from scleractinian coral Porites lutea.</title>
        <authorList>
            <person name="Zhang G."/>
            <person name="Cai L."/>
            <person name="Wei Q."/>
        </authorList>
    </citation>
    <scope>NUCLEOTIDE SEQUENCE [LARGE SCALE GENOMIC DNA]</scope>
    <source>
        <strain evidence="1 2">A2-2</strain>
    </source>
</reference>
<accession>A0ABT5UFB2</accession>
<dbReference type="RefSeq" id="WP_274691389.1">
    <property type="nucleotide sequence ID" value="NZ_JAPMOU010000051.1"/>
</dbReference>
<comment type="caution">
    <text evidence="1">The sequence shown here is derived from an EMBL/GenBank/DDBJ whole genome shotgun (WGS) entry which is preliminary data.</text>
</comment>
<protein>
    <submittedName>
        <fullName evidence="1">Uncharacterized protein</fullName>
    </submittedName>
</protein>
<evidence type="ECO:0000313" key="1">
    <source>
        <dbReference type="EMBL" id="MDE1465078.1"/>
    </source>
</evidence>
<gene>
    <name evidence="1" type="ORF">ORQ98_24250</name>
</gene>